<evidence type="ECO:0000313" key="3">
    <source>
        <dbReference type="Proteomes" id="UP001642484"/>
    </source>
</evidence>
<reference evidence="2 3" key="1">
    <citation type="submission" date="2024-02" db="EMBL/GenBank/DDBJ databases">
        <authorList>
            <person name="Chen Y."/>
            <person name="Shah S."/>
            <person name="Dougan E. K."/>
            <person name="Thang M."/>
            <person name="Chan C."/>
        </authorList>
    </citation>
    <scope>NUCLEOTIDE SEQUENCE [LARGE SCALE GENOMIC DNA]</scope>
</reference>
<keyword evidence="1" id="KW-1133">Transmembrane helix</keyword>
<proteinExistence type="predicted"/>
<protein>
    <recommendedName>
        <fullName evidence="4">Ammonium transporter AmtB-like domain-containing protein</fullName>
    </recommendedName>
</protein>
<evidence type="ECO:0000313" key="2">
    <source>
        <dbReference type="EMBL" id="CAK9012944.1"/>
    </source>
</evidence>
<feature type="transmembrane region" description="Helical" evidence="1">
    <location>
        <begin position="85"/>
        <end position="105"/>
    </location>
</feature>
<organism evidence="2 3">
    <name type="scientific">Durusdinium trenchii</name>
    <dbReference type="NCBI Taxonomy" id="1381693"/>
    <lineage>
        <taxon>Eukaryota</taxon>
        <taxon>Sar</taxon>
        <taxon>Alveolata</taxon>
        <taxon>Dinophyceae</taxon>
        <taxon>Suessiales</taxon>
        <taxon>Symbiodiniaceae</taxon>
        <taxon>Durusdinium</taxon>
    </lineage>
</organism>
<evidence type="ECO:0000256" key="1">
    <source>
        <dbReference type="SAM" id="Phobius"/>
    </source>
</evidence>
<dbReference type="EMBL" id="CAXAMN010005224">
    <property type="protein sequence ID" value="CAK9012944.1"/>
    <property type="molecule type" value="Genomic_DNA"/>
</dbReference>
<keyword evidence="3" id="KW-1185">Reference proteome</keyword>
<keyword evidence="1" id="KW-0472">Membrane</keyword>
<keyword evidence="1" id="KW-0812">Transmembrane</keyword>
<feature type="transmembrane region" description="Helical" evidence="1">
    <location>
        <begin position="12"/>
        <end position="30"/>
    </location>
</feature>
<feature type="non-terminal residue" evidence="2">
    <location>
        <position position="1"/>
    </location>
</feature>
<accession>A0ABP0JEW2</accession>
<comment type="caution">
    <text evidence="2">The sequence shown here is derived from an EMBL/GenBank/DDBJ whole genome shotgun (WGS) entry which is preliminary data.</text>
</comment>
<dbReference type="Proteomes" id="UP001642484">
    <property type="component" value="Unassembled WGS sequence"/>
</dbReference>
<evidence type="ECO:0008006" key="4">
    <source>
        <dbReference type="Google" id="ProtNLM"/>
    </source>
</evidence>
<gene>
    <name evidence="2" type="ORF">CCMP2556_LOCUS11060</name>
</gene>
<name>A0ABP0JEW2_9DINO</name>
<sequence>YCWIQNSTAIRSGNVVGFVASCAFFTLFHVGTQDVEYLKRAWMANAFFAVPFGFFGAAVIWPFAAGCGGAVGTLSNQRIFTLEDVMVQVIGLASALWLGFFYANYSGPPPL</sequence>
<feature type="transmembrane region" description="Helical" evidence="1">
    <location>
        <begin position="42"/>
        <end position="64"/>
    </location>
</feature>